<evidence type="ECO:0000256" key="8">
    <source>
        <dbReference type="ARBA" id="ARBA00023027"/>
    </source>
</evidence>
<gene>
    <name evidence="11" type="primary">ligA</name>
    <name evidence="13" type="ORF">DN068_05145</name>
</gene>
<keyword evidence="9 11" id="KW-0234">DNA repair</keyword>
<dbReference type="InterPro" id="IPR004150">
    <property type="entry name" value="NAD_DNA_ligase_OB"/>
</dbReference>
<evidence type="ECO:0000256" key="4">
    <source>
        <dbReference type="ARBA" id="ARBA00022723"/>
    </source>
</evidence>
<dbReference type="PANTHER" id="PTHR23389:SF9">
    <property type="entry name" value="DNA LIGASE"/>
    <property type="match status" value="1"/>
</dbReference>
<dbReference type="CDD" id="cd00114">
    <property type="entry name" value="LIGANc"/>
    <property type="match status" value="1"/>
</dbReference>
<sequence>MYTKQDEQQLYKQAKDLLALTAVNDPAATIDQLKTIINFADWKYYVQDEPVLADIEYDQLFKQLKHLEGAFPELLTEDSPTQRIAQGISERFPTVAHLVPMLSLDNTYNADDLSDWDRRCRELAGTDKIEYCVEPKYDGASISLIYENGKLVRGATRGDGVMGEEITTNIRQIKSIPLAADFLKDGVGQIEIRGEVVIHKETFAAFNQQRTAEGLAPLANPRNAASGTLRMLDPEEVRKRRLSAVLYHISYYTQQGEKPEALNTHFGSLQWLYSLGFPTPVKEMKRFGSIDEVIEFCHAFEERRDDLPYEVDGLVIKVNSFDMQDKMGMTTHHPRWAVAFKFKARQATSKLRRVEFQVGRTGSVTPVAKIDPVPIGGVTVSSISLFNEDVVREKDLHIGDTVLVERAGDVIPYIVKPLAELRDGTETEIEFPKNCPVCGEALEKPQGEAVWRCINISCPAQVVERIMHFASKDAMDIRSLGGANVLRFYENKIVTDIPGIYHINWDEVKGWEGFGAKSVSNLKQAIENSKQQPLNRLIYGLGIRHVGETMAKTLANAVGHIKELYDWTEEQLIALEDVGPKVAASVAHFFHAHENRHMLDLLEKEGVNLANQLKGHAGVEGELSGKTFLFTGTLSHFKRSDAEVMVEAKGGAILGGVSSKLNYLVVGEDAGSKLEKAKKLGTVNILTEEEFLALIQS</sequence>
<evidence type="ECO:0000256" key="1">
    <source>
        <dbReference type="ARBA" id="ARBA00004067"/>
    </source>
</evidence>
<keyword evidence="4 11" id="KW-0479">Metal-binding</keyword>
<dbReference type="SMART" id="SM00532">
    <property type="entry name" value="LIGANc"/>
    <property type="match status" value="1"/>
</dbReference>
<dbReference type="PANTHER" id="PTHR23389">
    <property type="entry name" value="CHROMOSOME TRANSMISSION FIDELITY FACTOR 18"/>
    <property type="match status" value="1"/>
</dbReference>
<dbReference type="Gene3D" id="3.30.470.30">
    <property type="entry name" value="DNA ligase/mRNA capping enzyme"/>
    <property type="match status" value="1"/>
</dbReference>
<dbReference type="InterPro" id="IPR010994">
    <property type="entry name" value="RuvA_2-like"/>
</dbReference>
<dbReference type="GO" id="GO:0003911">
    <property type="term" value="F:DNA ligase (NAD+) activity"/>
    <property type="evidence" value="ECO:0007669"/>
    <property type="project" value="UniProtKB-UniRule"/>
</dbReference>
<dbReference type="CDD" id="cd17748">
    <property type="entry name" value="BRCT_DNA_ligase_like"/>
    <property type="match status" value="1"/>
</dbReference>
<proteinExistence type="inferred from homology"/>
<dbReference type="GO" id="GO:0006281">
    <property type="term" value="P:DNA repair"/>
    <property type="evidence" value="ECO:0007669"/>
    <property type="project" value="UniProtKB-KW"/>
</dbReference>
<evidence type="ECO:0000256" key="3">
    <source>
        <dbReference type="ARBA" id="ARBA00022705"/>
    </source>
</evidence>
<dbReference type="Gene3D" id="6.20.10.30">
    <property type="match status" value="1"/>
</dbReference>
<dbReference type="Gene3D" id="2.40.50.140">
    <property type="entry name" value="Nucleic acid-binding proteins"/>
    <property type="match status" value="1"/>
</dbReference>
<feature type="binding site" evidence="11">
    <location>
        <position position="157"/>
    </location>
    <ligand>
        <name>NAD(+)</name>
        <dbReference type="ChEBI" id="CHEBI:57540"/>
    </ligand>
</feature>
<evidence type="ECO:0000313" key="14">
    <source>
        <dbReference type="Proteomes" id="UP000248745"/>
    </source>
</evidence>
<evidence type="ECO:0000256" key="10">
    <source>
        <dbReference type="ARBA" id="ARBA00034005"/>
    </source>
</evidence>
<feature type="domain" description="BRCT" evidence="12">
    <location>
        <begin position="618"/>
        <end position="697"/>
    </location>
</feature>
<comment type="function">
    <text evidence="1 11">DNA ligase that catalyzes the formation of phosphodiester linkages between 5'-phosphoryl and 3'-hydroxyl groups in double-stranded DNA using NAD as a coenzyme and as the energy source for the reaction. It is essential for DNA replication and repair of damaged DNA.</text>
</comment>
<dbReference type="SUPFAM" id="SSF52113">
    <property type="entry name" value="BRCT domain"/>
    <property type="match status" value="1"/>
</dbReference>
<protein>
    <recommendedName>
        <fullName evidence="11">DNA ligase</fullName>
        <ecNumber evidence="11">6.5.1.2</ecNumber>
    </recommendedName>
    <alternativeName>
        <fullName evidence="11">Polydeoxyribonucleotide synthase [NAD(+)]</fullName>
    </alternativeName>
</protein>
<dbReference type="PROSITE" id="PS50172">
    <property type="entry name" value="BRCT"/>
    <property type="match status" value="1"/>
</dbReference>
<dbReference type="SUPFAM" id="SSF47781">
    <property type="entry name" value="RuvA domain 2-like"/>
    <property type="match status" value="1"/>
</dbReference>
<evidence type="ECO:0000259" key="12">
    <source>
        <dbReference type="PROSITE" id="PS50172"/>
    </source>
</evidence>
<dbReference type="EMBL" id="QKTW01000007">
    <property type="protein sequence ID" value="PZF74078.1"/>
    <property type="molecule type" value="Genomic_DNA"/>
</dbReference>
<dbReference type="InterPro" id="IPR036420">
    <property type="entry name" value="BRCT_dom_sf"/>
</dbReference>
<name>A0A2W2B227_9BACT</name>
<keyword evidence="7 11" id="KW-0460">Magnesium</keyword>
<feature type="binding site" evidence="11">
    <location>
        <position position="341"/>
    </location>
    <ligand>
        <name>NAD(+)</name>
        <dbReference type="ChEBI" id="CHEBI:57540"/>
    </ligand>
</feature>
<comment type="catalytic activity">
    <reaction evidence="10 11">
        <text>NAD(+) + (deoxyribonucleotide)n-3'-hydroxyl + 5'-phospho-(deoxyribonucleotide)m = (deoxyribonucleotide)n+m + AMP + beta-nicotinamide D-nucleotide.</text>
        <dbReference type="EC" id="6.5.1.2"/>
    </reaction>
</comment>
<dbReference type="AlphaFoldDB" id="A0A2W2B227"/>
<dbReference type="Gene3D" id="1.10.287.610">
    <property type="entry name" value="Helix hairpin bin"/>
    <property type="match status" value="1"/>
</dbReference>
<dbReference type="GO" id="GO:0005829">
    <property type="term" value="C:cytosol"/>
    <property type="evidence" value="ECO:0007669"/>
    <property type="project" value="TreeGrafter"/>
</dbReference>
<evidence type="ECO:0000256" key="11">
    <source>
        <dbReference type="HAMAP-Rule" id="MF_01588"/>
    </source>
</evidence>
<accession>A0A2W2B227</accession>
<dbReference type="SUPFAM" id="SSF56091">
    <property type="entry name" value="DNA ligase/mRNA capping enzyme, catalytic domain"/>
    <property type="match status" value="1"/>
</dbReference>
<dbReference type="Pfam" id="PF00533">
    <property type="entry name" value="BRCT"/>
    <property type="match status" value="1"/>
</dbReference>
<feature type="binding site" evidence="11">
    <location>
        <begin position="54"/>
        <end position="58"/>
    </location>
    <ligand>
        <name>NAD(+)</name>
        <dbReference type="ChEBI" id="CHEBI:57540"/>
    </ligand>
</feature>
<feature type="binding site" evidence="11">
    <location>
        <begin position="103"/>
        <end position="104"/>
    </location>
    <ligand>
        <name>NAD(+)</name>
        <dbReference type="ChEBI" id="CHEBI:57540"/>
    </ligand>
</feature>
<feature type="binding site" evidence="11">
    <location>
        <position position="134"/>
    </location>
    <ligand>
        <name>NAD(+)</name>
        <dbReference type="ChEBI" id="CHEBI:57540"/>
    </ligand>
</feature>
<dbReference type="NCBIfam" id="NF005932">
    <property type="entry name" value="PRK07956.1"/>
    <property type="match status" value="1"/>
</dbReference>
<comment type="similarity">
    <text evidence="11">Belongs to the NAD-dependent DNA ligase family. LigA subfamily.</text>
</comment>
<dbReference type="Gene3D" id="3.40.50.10190">
    <property type="entry name" value="BRCT domain"/>
    <property type="match status" value="1"/>
</dbReference>
<dbReference type="InterPro" id="IPR004149">
    <property type="entry name" value="Znf_DNAligase_C4"/>
</dbReference>
<comment type="caution">
    <text evidence="11">Lacks conserved residue(s) required for the propagation of feature annotation.</text>
</comment>
<dbReference type="InterPro" id="IPR001679">
    <property type="entry name" value="DNA_ligase"/>
</dbReference>
<keyword evidence="2 11" id="KW-0436">Ligase</keyword>
<dbReference type="FunFam" id="1.10.150.20:FF:000006">
    <property type="entry name" value="DNA ligase"/>
    <property type="match status" value="1"/>
</dbReference>
<dbReference type="PIRSF" id="PIRSF001604">
    <property type="entry name" value="LigA"/>
    <property type="match status" value="1"/>
</dbReference>
<dbReference type="GO" id="GO:0006260">
    <property type="term" value="P:DNA replication"/>
    <property type="evidence" value="ECO:0007669"/>
    <property type="project" value="UniProtKB-KW"/>
</dbReference>
<evidence type="ECO:0000256" key="9">
    <source>
        <dbReference type="ARBA" id="ARBA00023204"/>
    </source>
</evidence>
<dbReference type="InterPro" id="IPR012340">
    <property type="entry name" value="NA-bd_OB-fold"/>
</dbReference>
<dbReference type="HAMAP" id="MF_01588">
    <property type="entry name" value="DNA_ligase_A"/>
    <property type="match status" value="1"/>
</dbReference>
<dbReference type="FunFam" id="3.30.470.30:FF:000001">
    <property type="entry name" value="DNA ligase"/>
    <property type="match status" value="1"/>
</dbReference>
<feature type="binding site" evidence="11">
    <location>
        <position position="195"/>
    </location>
    <ligand>
        <name>NAD(+)</name>
        <dbReference type="ChEBI" id="CHEBI:57540"/>
    </ligand>
</feature>
<evidence type="ECO:0000256" key="6">
    <source>
        <dbReference type="ARBA" id="ARBA00022833"/>
    </source>
</evidence>
<dbReference type="Pfam" id="PF01653">
    <property type="entry name" value="DNA_ligase_aden"/>
    <property type="match status" value="1"/>
</dbReference>
<dbReference type="Pfam" id="PF03120">
    <property type="entry name" value="OB_DNA_ligase"/>
    <property type="match status" value="1"/>
</dbReference>
<evidence type="ECO:0000256" key="5">
    <source>
        <dbReference type="ARBA" id="ARBA00022763"/>
    </source>
</evidence>
<dbReference type="InterPro" id="IPR041663">
    <property type="entry name" value="DisA/LigA_HHH"/>
</dbReference>
<keyword evidence="14" id="KW-1185">Reference proteome</keyword>
<keyword evidence="3 11" id="KW-0235">DNA replication</keyword>
<organism evidence="13 14">
    <name type="scientific">Taibaiella soli</name>
    <dbReference type="NCBI Taxonomy" id="1649169"/>
    <lineage>
        <taxon>Bacteria</taxon>
        <taxon>Pseudomonadati</taxon>
        <taxon>Bacteroidota</taxon>
        <taxon>Chitinophagia</taxon>
        <taxon>Chitinophagales</taxon>
        <taxon>Chitinophagaceae</taxon>
        <taxon>Taibaiella</taxon>
    </lineage>
</organism>
<dbReference type="Pfam" id="PF12826">
    <property type="entry name" value="HHH_2"/>
    <property type="match status" value="1"/>
</dbReference>
<dbReference type="Pfam" id="PF03119">
    <property type="entry name" value="DNA_ligase_ZBD"/>
    <property type="match status" value="1"/>
</dbReference>
<dbReference type="SUPFAM" id="SSF50249">
    <property type="entry name" value="Nucleic acid-binding proteins"/>
    <property type="match status" value="1"/>
</dbReference>
<comment type="cofactor">
    <cofactor evidence="11">
        <name>Mg(2+)</name>
        <dbReference type="ChEBI" id="CHEBI:18420"/>
    </cofactor>
    <cofactor evidence="11">
        <name>Mn(2+)</name>
        <dbReference type="ChEBI" id="CHEBI:29035"/>
    </cofactor>
</comment>
<keyword evidence="11" id="KW-0464">Manganese</keyword>
<comment type="caution">
    <text evidence="13">The sequence shown here is derived from an EMBL/GenBank/DDBJ whole genome shotgun (WGS) entry which is preliminary data.</text>
</comment>
<dbReference type="SMART" id="SM00292">
    <property type="entry name" value="BRCT"/>
    <property type="match status" value="1"/>
</dbReference>
<dbReference type="InterPro" id="IPR013839">
    <property type="entry name" value="DNAligase_adenylation"/>
</dbReference>
<feature type="active site" description="N6-AMP-lysine intermediate" evidence="11">
    <location>
        <position position="136"/>
    </location>
</feature>
<dbReference type="EC" id="6.5.1.2" evidence="11"/>
<evidence type="ECO:0000256" key="2">
    <source>
        <dbReference type="ARBA" id="ARBA00022598"/>
    </source>
</evidence>
<keyword evidence="8 11" id="KW-0520">NAD</keyword>
<keyword evidence="6 11" id="KW-0862">Zinc</keyword>
<feature type="binding site" evidence="11">
    <location>
        <position position="435"/>
    </location>
    <ligand>
        <name>Zn(2+)</name>
        <dbReference type="ChEBI" id="CHEBI:29105"/>
    </ligand>
</feature>
<dbReference type="Proteomes" id="UP000248745">
    <property type="component" value="Unassembled WGS sequence"/>
</dbReference>
<feature type="binding site" evidence="11">
    <location>
        <position position="438"/>
    </location>
    <ligand>
        <name>Zn(2+)</name>
        <dbReference type="ChEBI" id="CHEBI:29105"/>
    </ligand>
</feature>
<keyword evidence="5 11" id="KW-0227">DNA damage</keyword>
<evidence type="ECO:0000313" key="13">
    <source>
        <dbReference type="EMBL" id="PZF74078.1"/>
    </source>
</evidence>
<evidence type="ECO:0000256" key="7">
    <source>
        <dbReference type="ARBA" id="ARBA00022842"/>
    </source>
</evidence>
<dbReference type="RefSeq" id="WP_110997820.1">
    <property type="nucleotide sequence ID" value="NZ_QKTW01000007.1"/>
</dbReference>
<dbReference type="InterPro" id="IPR001357">
    <property type="entry name" value="BRCT_dom"/>
</dbReference>
<feature type="binding site" evidence="11">
    <location>
        <position position="458"/>
    </location>
    <ligand>
        <name>Zn(2+)</name>
        <dbReference type="ChEBI" id="CHEBI:29105"/>
    </ligand>
</feature>
<dbReference type="OrthoDB" id="9759736at2"/>
<feature type="binding site" evidence="11">
    <location>
        <position position="317"/>
    </location>
    <ligand>
        <name>NAD(+)</name>
        <dbReference type="ChEBI" id="CHEBI:57540"/>
    </ligand>
</feature>
<dbReference type="InterPro" id="IPR013840">
    <property type="entry name" value="DNAligase_N"/>
</dbReference>
<dbReference type="Gene3D" id="1.10.150.20">
    <property type="entry name" value="5' to 3' exonuclease, C-terminal subdomain"/>
    <property type="match status" value="2"/>
</dbReference>
<dbReference type="NCBIfam" id="TIGR00575">
    <property type="entry name" value="dnlj"/>
    <property type="match status" value="1"/>
</dbReference>
<reference evidence="13 14" key="1">
    <citation type="submission" date="2018-06" db="EMBL/GenBank/DDBJ databases">
        <title>Mucibacter soli gen. nov., sp. nov., a new member of the family Chitinophagaceae producing mucin.</title>
        <authorList>
            <person name="Kim M.-K."/>
            <person name="Park S."/>
            <person name="Kim T.-S."/>
            <person name="Joung Y."/>
            <person name="Han J.-H."/>
            <person name="Kim S.B."/>
        </authorList>
    </citation>
    <scope>NUCLEOTIDE SEQUENCE [LARGE SCALE GENOMIC DNA]</scope>
    <source>
        <strain evidence="13 14">R1-15</strain>
    </source>
</reference>
<dbReference type="GO" id="GO:0046872">
    <property type="term" value="F:metal ion binding"/>
    <property type="evidence" value="ECO:0007669"/>
    <property type="project" value="UniProtKB-KW"/>
</dbReference>